<accession>A0A1M4TXM6</accession>
<protein>
    <recommendedName>
        <fullName evidence="5">Deacetylase PdaC domain-containing protein</fullName>
    </recommendedName>
</protein>
<gene>
    <name evidence="3" type="ORF">SAMN05443638_103182</name>
</gene>
<dbReference type="OrthoDB" id="5637at2"/>
<dbReference type="Pfam" id="PF13739">
    <property type="entry name" value="PdaC"/>
    <property type="match status" value="1"/>
</dbReference>
<evidence type="ECO:0008006" key="5">
    <source>
        <dbReference type="Google" id="ProtNLM"/>
    </source>
</evidence>
<dbReference type="Proteomes" id="UP000184035">
    <property type="component" value="Unassembled WGS sequence"/>
</dbReference>
<reference evidence="3 4" key="1">
    <citation type="submission" date="2016-11" db="EMBL/GenBank/DDBJ databases">
        <authorList>
            <person name="Jaros S."/>
            <person name="Januszkiewicz K."/>
            <person name="Wedrychowicz H."/>
        </authorList>
    </citation>
    <scope>NUCLEOTIDE SEQUENCE [LARGE SCALE GENOMIC DNA]</scope>
    <source>
        <strain evidence="3 4">DSM 2631</strain>
    </source>
</reference>
<keyword evidence="4" id="KW-1185">Reference proteome</keyword>
<dbReference type="InterPro" id="IPR037126">
    <property type="entry name" value="PdaC/RsiV-like_sf"/>
</dbReference>
<evidence type="ECO:0000259" key="2">
    <source>
        <dbReference type="Pfam" id="PF13739"/>
    </source>
</evidence>
<dbReference type="Gene3D" id="3.30.565.40">
    <property type="entry name" value="Fervidobacterium nodosum Rt17-B1 like"/>
    <property type="match status" value="1"/>
</dbReference>
<dbReference type="STRING" id="1533.SAMN05443638_103182"/>
<dbReference type="EMBL" id="FQVM01000003">
    <property type="protein sequence ID" value="SHE49178.1"/>
    <property type="molecule type" value="Genomic_DNA"/>
</dbReference>
<dbReference type="AlphaFoldDB" id="A0A1M4TXM6"/>
<dbReference type="InterPro" id="IPR025303">
    <property type="entry name" value="PdaC"/>
</dbReference>
<sequence length="223" mass="26261">MTKKGIFLLFSFFLLGSNMLNIVEKSINENNSNIEINVVYPYFESNNNLKAVDKINKIVDDDLKLWISDLKDLSNNEQFNYNNPKDNIIKFELDTDYKIGLNKENLLSFYIDYYQYTGGNHGITTRRSYNFDLKSGKQFKLKHMFKKGYDYKSIINSEIKKQINENPQYYFNNGNEFKGISKNQDFYLTDDSIVIYFQLYEIAPYSSGIREFKIPLSLLKDGM</sequence>
<dbReference type="InterPro" id="IPR021729">
    <property type="entry name" value="DUF3298"/>
</dbReference>
<name>A0A1M4TXM6_9CLOT</name>
<dbReference type="Pfam" id="PF11738">
    <property type="entry name" value="DUF3298"/>
    <property type="match status" value="1"/>
</dbReference>
<feature type="domain" description="DUF3298" evidence="1">
    <location>
        <begin position="144"/>
        <end position="217"/>
    </location>
</feature>
<dbReference type="Gene3D" id="3.90.640.20">
    <property type="entry name" value="Heat-shock cognate protein, ATPase"/>
    <property type="match status" value="1"/>
</dbReference>
<proteinExistence type="predicted"/>
<evidence type="ECO:0000313" key="3">
    <source>
        <dbReference type="EMBL" id="SHE49178.1"/>
    </source>
</evidence>
<organism evidence="3 4">
    <name type="scientific">Clostridium fallax</name>
    <dbReference type="NCBI Taxonomy" id="1533"/>
    <lineage>
        <taxon>Bacteria</taxon>
        <taxon>Bacillati</taxon>
        <taxon>Bacillota</taxon>
        <taxon>Clostridia</taxon>
        <taxon>Eubacteriales</taxon>
        <taxon>Clostridiaceae</taxon>
        <taxon>Clostridium</taxon>
    </lineage>
</organism>
<dbReference type="RefSeq" id="WP_072892893.1">
    <property type="nucleotide sequence ID" value="NZ_FQVM01000003.1"/>
</dbReference>
<evidence type="ECO:0000259" key="1">
    <source>
        <dbReference type="Pfam" id="PF11738"/>
    </source>
</evidence>
<evidence type="ECO:0000313" key="4">
    <source>
        <dbReference type="Proteomes" id="UP000184035"/>
    </source>
</evidence>
<feature type="domain" description="Deacetylase PdaC" evidence="2">
    <location>
        <begin position="27"/>
        <end position="124"/>
    </location>
</feature>